<dbReference type="EMBL" id="FQXQ01000003">
    <property type="protein sequence ID" value="SHH73815.1"/>
    <property type="molecule type" value="Genomic_DNA"/>
</dbReference>
<evidence type="ECO:0000313" key="2">
    <source>
        <dbReference type="Proteomes" id="UP000184109"/>
    </source>
</evidence>
<dbReference type="Proteomes" id="UP000184109">
    <property type="component" value="Unassembled WGS sequence"/>
</dbReference>
<dbReference type="AlphaFoldDB" id="A0A1M5VF69"/>
<name>A0A1M5VF69_9FLAO</name>
<dbReference type="RefSeq" id="WP_073120573.1">
    <property type="nucleotide sequence ID" value="NZ_BMEN01000003.1"/>
</dbReference>
<reference evidence="2" key="1">
    <citation type="submission" date="2016-11" db="EMBL/GenBank/DDBJ databases">
        <authorList>
            <person name="Varghese N."/>
            <person name="Submissions S."/>
        </authorList>
    </citation>
    <scope>NUCLEOTIDE SEQUENCE [LARGE SCALE GENOMIC DNA]</scope>
    <source>
        <strain evidence="2">DSM 100572</strain>
    </source>
</reference>
<dbReference type="Gene3D" id="2.60.40.1930">
    <property type="match status" value="1"/>
</dbReference>
<gene>
    <name evidence="1" type="ORF">SAMN05444281_1752</name>
</gene>
<protein>
    <recommendedName>
        <fullName evidence="3">MG2 domain-containing protein</fullName>
    </recommendedName>
</protein>
<dbReference type="STRING" id="1195760.SAMN05444281_1752"/>
<accession>A0A1M5VF69</accession>
<keyword evidence="2" id="KW-1185">Reference proteome</keyword>
<organism evidence="1 2">
    <name type="scientific">Wenyingzhuangia marina</name>
    <dbReference type="NCBI Taxonomy" id="1195760"/>
    <lineage>
        <taxon>Bacteria</taxon>
        <taxon>Pseudomonadati</taxon>
        <taxon>Bacteroidota</taxon>
        <taxon>Flavobacteriia</taxon>
        <taxon>Flavobacteriales</taxon>
        <taxon>Flavobacteriaceae</taxon>
        <taxon>Wenyingzhuangia</taxon>
    </lineage>
</organism>
<dbReference type="OrthoDB" id="679547at2"/>
<evidence type="ECO:0000313" key="1">
    <source>
        <dbReference type="EMBL" id="SHH73815.1"/>
    </source>
</evidence>
<sequence length="911" mass="105432">MKKKLLISHSFYSVSMPKIKNVIFFFLAFFIHFNSWSQNNDTILSNAALAEKIYLQLDRKTYTNEDTIWFKCILSNAFDHIPSHLSGVLYVELIGPNEMIRQQKLVKIKNGIGHNYFDLDKNIKGGTYLIRAYTKWNENFEKDFLFKEYIQVFTNDYQEEPISNIKLIKEQSKKNYLQVTFNPTVIDTLHKKKLTVYINVDDKTDTLFIKKDSSNKYHLNYNITDKNQFATFKILTKNNKKYIKTFALDKNYIDLQFFPESGEMVHSLDSKIGFKATDANGKGKFTEGFILNDKDSIITSFTSNELGMGSFIIRKTDSTQNYFARLKHHHLQNEKLLYPLPKVASLGNNLAINRIGKNIFINASSNYILNDSIFISFSFRGINLYKKRVKLNKGKAKLLIPHNGLPEGIISFTMSDHLDQPVARRLFFNEKHDKRIKINLTKNQKKYHKRELTNLKIQTTNAKEEPVKTNLSVLVINKKELGTIQSIRQNILSYFLLDSELKGHIENPGFYFSENKSMHYHLEALMLTQGWSKYNYSKPYKSVKIQPEPSLTLSGKVNHIFSSKKGIKDIEVTMMTSGKEKSLYKQLTDSLGQFKFHLNDEYGDDMEILLQTSKKLKNKNYPLELDIKETPLISFLHEKPIKSIDSIIEVFVEKSIEKKETQKKFEMQYGSVLLEEVDITAYKMTPNRKKVADRYGKPNTVIDGKEILAKEKEWSYGLYSVLLFNFPDKVRIQRHPDQYLHATVNNMPTLVVIDGIPVAIHDYHLIPNIPPSEVSSFEIIEYANGFNLLYYDLTKSPYPPPWGNVIAIYTHAKKGIYGAVKPKGVTKNTISVFSEPIKFYSPKYDSINENDWQKPDLRSLIHWQPVLNTNELGEVSSSFYNADKPGEMIIVIEAINDKGEIGYQEFTYTVN</sequence>
<evidence type="ECO:0008006" key="3">
    <source>
        <dbReference type="Google" id="ProtNLM"/>
    </source>
</evidence>
<proteinExistence type="predicted"/>